<keyword evidence="2" id="KW-1185">Reference proteome</keyword>
<dbReference type="KEGG" id="nsh:GXM_01029"/>
<dbReference type="AlphaFoldDB" id="A0A5P8VTU8"/>
<proteinExistence type="predicted"/>
<accession>A0A5P8VTU8</accession>
<organism evidence="1 2">
    <name type="scientific">Nostoc sphaeroides CCNUC1</name>
    <dbReference type="NCBI Taxonomy" id="2653204"/>
    <lineage>
        <taxon>Bacteria</taxon>
        <taxon>Bacillati</taxon>
        <taxon>Cyanobacteriota</taxon>
        <taxon>Cyanophyceae</taxon>
        <taxon>Nostocales</taxon>
        <taxon>Nostocaceae</taxon>
        <taxon>Nostoc</taxon>
    </lineage>
</organism>
<gene>
    <name evidence="1" type="ORF">GXM_01029</name>
</gene>
<protein>
    <submittedName>
        <fullName evidence="1">Uncharacterized protein</fullName>
    </submittedName>
</protein>
<dbReference type="EMBL" id="CP045226">
    <property type="protein sequence ID" value="QFS43556.1"/>
    <property type="molecule type" value="Genomic_DNA"/>
</dbReference>
<sequence>MRSPENRLRLYNRRSPLSIRCSSSNIWRSPSHIESKPF</sequence>
<dbReference type="Proteomes" id="UP000326678">
    <property type="component" value="Chromosome Gxm1"/>
</dbReference>
<evidence type="ECO:0000313" key="1">
    <source>
        <dbReference type="EMBL" id="QFS43556.1"/>
    </source>
</evidence>
<name>A0A5P8VTU8_9NOSO</name>
<reference evidence="1 2" key="1">
    <citation type="submission" date="2019-10" db="EMBL/GenBank/DDBJ databases">
        <title>Genomic and transcriptomic insights into the perfect genentic adaptation of a filamentous nitrogen-fixing cyanobacterium to rice fields.</title>
        <authorList>
            <person name="Chen Z."/>
        </authorList>
    </citation>
    <scope>NUCLEOTIDE SEQUENCE [LARGE SCALE GENOMIC DNA]</scope>
    <source>
        <strain evidence="1">CCNUC1</strain>
    </source>
</reference>
<evidence type="ECO:0000313" key="2">
    <source>
        <dbReference type="Proteomes" id="UP000326678"/>
    </source>
</evidence>